<comment type="caution">
    <text evidence="1">The sequence shown here is derived from an EMBL/GenBank/DDBJ whole genome shotgun (WGS) entry which is preliminary data.</text>
</comment>
<proteinExistence type="predicted"/>
<keyword evidence="2" id="KW-1185">Reference proteome</keyword>
<evidence type="ECO:0000313" key="2">
    <source>
        <dbReference type="Proteomes" id="UP001138540"/>
    </source>
</evidence>
<dbReference type="Proteomes" id="UP001138540">
    <property type="component" value="Unassembled WGS sequence"/>
</dbReference>
<evidence type="ECO:0000313" key="1">
    <source>
        <dbReference type="EMBL" id="MBB5985971.1"/>
    </source>
</evidence>
<sequence>MSDRSGNEVVIPYGNPNAALHIRLAGDYRTFCGRECEDWTVADTKFVQAIDSAHTCKRCIKGCFK</sequence>
<reference evidence="1 2" key="1">
    <citation type="submission" date="2020-08" db="EMBL/GenBank/DDBJ databases">
        <title>Exploring microbial biodiversity for novel pathways involved in the catabolism of aromatic compounds derived from lignin.</title>
        <authorList>
            <person name="Elkins J."/>
        </authorList>
    </citation>
    <scope>NUCLEOTIDE SEQUENCE [LARGE SCALE GENOMIC DNA]</scope>
    <source>
        <strain evidence="1 2">B1D3A</strain>
    </source>
</reference>
<organism evidence="1 2">
    <name type="scientific">Sphingobium lignivorans</name>
    <dbReference type="NCBI Taxonomy" id="2735886"/>
    <lineage>
        <taxon>Bacteria</taxon>
        <taxon>Pseudomonadati</taxon>
        <taxon>Pseudomonadota</taxon>
        <taxon>Alphaproteobacteria</taxon>
        <taxon>Sphingomonadales</taxon>
        <taxon>Sphingomonadaceae</taxon>
        <taxon>Sphingobium</taxon>
    </lineage>
</organism>
<dbReference type="EMBL" id="JACHKA010000001">
    <property type="protein sequence ID" value="MBB5985971.1"/>
    <property type="molecule type" value="Genomic_DNA"/>
</dbReference>
<gene>
    <name evidence="1" type="ORF">HNP60_001945</name>
</gene>
<protein>
    <submittedName>
        <fullName evidence="1">Uncharacterized protein</fullName>
    </submittedName>
</protein>
<accession>A0ABR6NFW7</accession>
<name>A0ABR6NFW7_9SPHN</name>